<dbReference type="EMBL" id="CAXAMM010010224">
    <property type="protein sequence ID" value="CAK9022688.1"/>
    <property type="molecule type" value="Genomic_DNA"/>
</dbReference>
<name>A0ABP0K7L1_9DINO</name>
<evidence type="ECO:0000313" key="1">
    <source>
        <dbReference type="EMBL" id="CAK9022688.1"/>
    </source>
</evidence>
<accession>A0ABP0K7L1</accession>
<dbReference type="Proteomes" id="UP001642464">
    <property type="component" value="Unassembled WGS sequence"/>
</dbReference>
<sequence length="556" mass="62373">MHGHAVLVFLADAEQSSGSDWSLEVLSRALDKTFAKFQRCVATYLDDERKQILLEVATYLEDHYINYGRGIHYLRQLAGTVALPRSPPPRIEFLLLNPVGIQRGAVVLANAEIHTLHAMQEMDDLFYLACVEKHVESQRQVTHIPMTTVKGVFHRLNTLSFAESAKYGQVGRWPATHQLRAHFGSFLSKGYEWHRECLEVKYDMSTVEPDKGLYDIKAFSVCYVDGHNKAIIMLSIIALLIDLGITAEQLEEDETMCKVVASMKYVKCLANRTAEKVKPSALDLLLLFKETVRIKQEAPGAKKSALRDVLYASIADYNKTVGNHRTVTAEAVELWADRAMTDFDKKVGKNAPTKQKDQLLQGKVLDGILDQWKIGHSVAIVLLPNRASDLRSSPKLALACGSFKLIYDLKQEVLWAVACDGKKRSDSFEMKGPCELFGFGSGDFCEGPDAKDVQSDLSGRWVSFKINSGDELCILEPDRRLPDHIRKMDLFGKVVTLGAALSELENTGEVNVKLSMHTMERQESGGTFKFQAQKDVCFVLDPVKESKRKKAEWQNN</sequence>
<evidence type="ECO:0000313" key="2">
    <source>
        <dbReference type="Proteomes" id="UP001642464"/>
    </source>
</evidence>
<gene>
    <name evidence="1" type="ORF">SCF082_LOCUS15905</name>
</gene>
<reference evidence="1 2" key="1">
    <citation type="submission" date="2024-02" db="EMBL/GenBank/DDBJ databases">
        <authorList>
            <person name="Chen Y."/>
            <person name="Shah S."/>
            <person name="Dougan E. K."/>
            <person name="Thang M."/>
            <person name="Chan C."/>
        </authorList>
    </citation>
    <scope>NUCLEOTIDE SEQUENCE [LARGE SCALE GENOMIC DNA]</scope>
</reference>
<keyword evidence="2" id="KW-1185">Reference proteome</keyword>
<proteinExistence type="predicted"/>
<organism evidence="1 2">
    <name type="scientific">Durusdinium trenchii</name>
    <dbReference type="NCBI Taxonomy" id="1381693"/>
    <lineage>
        <taxon>Eukaryota</taxon>
        <taxon>Sar</taxon>
        <taxon>Alveolata</taxon>
        <taxon>Dinophyceae</taxon>
        <taxon>Suessiales</taxon>
        <taxon>Symbiodiniaceae</taxon>
        <taxon>Durusdinium</taxon>
    </lineage>
</organism>
<protein>
    <submittedName>
        <fullName evidence="1">Uncharacterized protein</fullName>
    </submittedName>
</protein>
<comment type="caution">
    <text evidence="1">The sequence shown here is derived from an EMBL/GenBank/DDBJ whole genome shotgun (WGS) entry which is preliminary data.</text>
</comment>